<feature type="region of interest" description="Disordered" evidence="1">
    <location>
        <begin position="323"/>
        <end position="381"/>
    </location>
</feature>
<dbReference type="OrthoDB" id="8156917at2"/>
<reference evidence="3" key="1">
    <citation type="submission" date="2016-10" db="EMBL/GenBank/DDBJ databases">
        <authorList>
            <person name="Varghese N."/>
            <person name="Submissions S."/>
        </authorList>
    </citation>
    <scope>NUCLEOTIDE SEQUENCE [LARGE SCALE GENOMIC DNA]</scope>
    <source>
        <strain evidence="3">DSM 45317</strain>
    </source>
</reference>
<dbReference type="Proteomes" id="UP000199152">
    <property type="component" value="Unassembled WGS sequence"/>
</dbReference>
<dbReference type="EMBL" id="FOSW01000011">
    <property type="protein sequence ID" value="SFL43266.1"/>
    <property type="molecule type" value="Genomic_DNA"/>
</dbReference>
<protein>
    <recommendedName>
        <fullName evidence="4">Nitroreductase family protein</fullName>
    </recommendedName>
</protein>
<evidence type="ECO:0008006" key="4">
    <source>
        <dbReference type="Google" id="ProtNLM"/>
    </source>
</evidence>
<feature type="compositionally biased region" description="Basic and acidic residues" evidence="1">
    <location>
        <begin position="361"/>
        <end position="372"/>
    </location>
</feature>
<name>A0A1I4HPE3_9ACTN</name>
<dbReference type="Gene3D" id="3.40.109.10">
    <property type="entry name" value="NADH Oxidase"/>
    <property type="match status" value="1"/>
</dbReference>
<dbReference type="InterPro" id="IPR000415">
    <property type="entry name" value="Nitroreductase-like"/>
</dbReference>
<sequence>MSQPPGSPSSPPGDPTGAEPGAPPAAGPDAVAVAARWEAMEDAVDRALLAPSVHNTQPWLLVLHPEGIEVRADRTRQLTALDPLGRELVMSLGAAVFDLRIALAARDFAVEVDRSPRRADPDLLAVVRPVPGPADTALGDLEPLIDRRRASRRGRTCGPLPGDVLARLTEVSARADVELVPVRRAHHRRLVARLADEAGRILHDDPVVRAEVRHWTTRSRPADDGVLTAAVAHDSGRPLPCDPVTGPGQTIVLLTTTSDDPQAWLRVGEALEHVLLELTARGWVASPVPQALEIPLTRMQLRSALAWAAHPQLLLLIGHAEPTAPASRRRREDVVRNSNRPAAPPTGPPPCPPSPPPPRHRLLEPVHSHPVSDGRGGTTWL</sequence>
<feature type="compositionally biased region" description="Pro residues" evidence="1">
    <location>
        <begin position="342"/>
        <end position="357"/>
    </location>
</feature>
<feature type="compositionally biased region" description="Pro residues" evidence="1">
    <location>
        <begin position="1"/>
        <end position="14"/>
    </location>
</feature>
<dbReference type="STRING" id="504800.SAMN04488085_11133"/>
<evidence type="ECO:0000256" key="1">
    <source>
        <dbReference type="SAM" id="MobiDB-lite"/>
    </source>
</evidence>
<keyword evidence="3" id="KW-1185">Reference proteome</keyword>
<dbReference type="GO" id="GO:0016491">
    <property type="term" value="F:oxidoreductase activity"/>
    <property type="evidence" value="ECO:0007669"/>
    <property type="project" value="InterPro"/>
</dbReference>
<dbReference type="SUPFAM" id="SSF55469">
    <property type="entry name" value="FMN-dependent nitroreductase-like"/>
    <property type="match status" value="1"/>
</dbReference>
<organism evidence="2 3">
    <name type="scientific">Geodermatophilus ruber</name>
    <dbReference type="NCBI Taxonomy" id="504800"/>
    <lineage>
        <taxon>Bacteria</taxon>
        <taxon>Bacillati</taxon>
        <taxon>Actinomycetota</taxon>
        <taxon>Actinomycetes</taxon>
        <taxon>Geodermatophilales</taxon>
        <taxon>Geodermatophilaceae</taxon>
        <taxon>Geodermatophilus</taxon>
    </lineage>
</organism>
<proteinExistence type="predicted"/>
<accession>A0A1I4HPE3</accession>
<evidence type="ECO:0000313" key="3">
    <source>
        <dbReference type="Proteomes" id="UP000199152"/>
    </source>
</evidence>
<feature type="region of interest" description="Disordered" evidence="1">
    <location>
        <begin position="1"/>
        <end position="29"/>
    </location>
</feature>
<gene>
    <name evidence="2" type="ORF">SAMN04488085_11133</name>
</gene>
<evidence type="ECO:0000313" key="2">
    <source>
        <dbReference type="EMBL" id="SFL43266.1"/>
    </source>
</evidence>
<dbReference type="NCBIfam" id="NF047509">
    <property type="entry name" value="Rv3131_FMN_oxido"/>
    <property type="match status" value="1"/>
</dbReference>
<dbReference type="AlphaFoldDB" id="A0A1I4HPE3"/>
<dbReference type="InParanoid" id="A0A1I4HPE3"/>
<dbReference type="RefSeq" id="WP_091326854.1">
    <property type="nucleotide sequence ID" value="NZ_FOSW01000011.1"/>
</dbReference>